<comment type="caution">
    <text evidence="1">The sequence shown here is derived from an EMBL/GenBank/DDBJ whole genome shotgun (WGS) entry which is preliminary data.</text>
</comment>
<evidence type="ECO:0000313" key="1">
    <source>
        <dbReference type="EMBL" id="GAA4033441.1"/>
    </source>
</evidence>
<name>A0ABP7TZ61_9SPHN</name>
<gene>
    <name evidence="1" type="ORF">GCM10022281_11550</name>
</gene>
<accession>A0ABP7TZ61</accession>
<sequence length="107" mass="11775">MGLAPFRVGQSARKPLIPGENFHASQAPPPSRLCVMIVKFRIGATPPDYVNYDNFGRSADSLTTRSPQTRFGAHCLRFVQLLVPTREMFLPFTAGLAPFTRAGVPSR</sequence>
<dbReference type="EMBL" id="BAABBR010000001">
    <property type="protein sequence ID" value="GAA4033441.1"/>
    <property type="molecule type" value="Genomic_DNA"/>
</dbReference>
<keyword evidence="2" id="KW-1185">Reference proteome</keyword>
<proteinExistence type="predicted"/>
<organism evidence="1 2">
    <name type="scientific">Sphingomonas rosea</name>
    <dbReference type="NCBI Taxonomy" id="335605"/>
    <lineage>
        <taxon>Bacteria</taxon>
        <taxon>Pseudomonadati</taxon>
        <taxon>Pseudomonadota</taxon>
        <taxon>Alphaproteobacteria</taxon>
        <taxon>Sphingomonadales</taxon>
        <taxon>Sphingomonadaceae</taxon>
        <taxon>Sphingomonas</taxon>
    </lineage>
</organism>
<protein>
    <submittedName>
        <fullName evidence="1">Uncharacterized protein</fullName>
    </submittedName>
</protein>
<evidence type="ECO:0000313" key="2">
    <source>
        <dbReference type="Proteomes" id="UP001424459"/>
    </source>
</evidence>
<reference evidence="2" key="1">
    <citation type="journal article" date="2019" name="Int. J. Syst. Evol. Microbiol.">
        <title>The Global Catalogue of Microorganisms (GCM) 10K type strain sequencing project: providing services to taxonomists for standard genome sequencing and annotation.</title>
        <authorList>
            <consortium name="The Broad Institute Genomics Platform"/>
            <consortium name="The Broad Institute Genome Sequencing Center for Infectious Disease"/>
            <person name="Wu L."/>
            <person name="Ma J."/>
        </authorList>
    </citation>
    <scope>NUCLEOTIDE SEQUENCE [LARGE SCALE GENOMIC DNA]</scope>
    <source>
        <strain evidence="2">JCM 17564</strain>
    </source>
</reference>
<dbReference type="Proteomes" id="UP001424459">
    <property type="component" value="Unassembled WGS sequence"/>
</dbReference>